<proteinExistence type="predicted"/>
<feature type="domain" description="DUF551" evidence="1">
    <location>
        <begin position="3"/>
        <end position="75"/>
    </location>
</feature>
<protein>
    <recommendedName>
        <fullName evidence="1">DUF551 domain-containing protein</fullName>
    </recommendedName>
</protein>
<organism evidence="2 3">
    <name type="scientific">Acinetobacter bereziniae</name>
    <name type="common">Acinetobacter genomosp. 10</name>
    <dbReference type="NCBI Taxonomy" id="106648"/>
    <lineage>
        <taxon>Bacteria</taxon>
        <taxon>Pseudomonadati</taxon>
        <taxon>Pseudomonadota</taxon>
        <taxon>Gammaproteobacteria</taxon>
        <taxon>Moraxellales</taxon>
        <taxon>Moraxellaceae</taxon>
        <taxon>Acinetobacter</taxon>
    </lineage>
</organism>
<evidence type="ECO:0000313" key="2">
    <source>
        <dbReference type="EMBL" id="KAF1027104.1"/>
    </source>
</evidence>
<comment type="caution">
    <text evidence="2">The sequence shown here is derived from an EMBL/GenBank/DDBJ whole genome shotgun (WGS) entry which is preliminary data.</text>
</comment>
<evidence type="ECO:0000259" key="1">
    <source>
        <dbReference type="Pfam" id="PF04448"/>
    </source>
</evidence>
<name>A0A833UT52_ACIBZ</name>
<sequence length="159" mass="18526">MNWISVNEQLPEYGVTVMAGSKSFGLGEFDWWFFERVEDGEVWLWSRLNSSSLHGDFECDDDYHITHWMPMPEPPIDISKIELKQTCGESPEQYNAFYKGKQVGYLRLRHGEFRVDYPDCGDETILYSTKVHGDGKFKDDERENFLTLAKEAIVKKLEG</sequence>
<dbReference type="AlphaFoldDB" id="A0A833UT52"/>
<dbReference type="InterPro" id="IPR007539">
    <property type="entry name" value="DUF551"/>
</dbReference>
<evidence type="ECO:0000313" key="3">
    <source>
        <dbReference type="Proteomes" id="UP000490535"/>
    </source>
</evidence>
<dbReference type="EMBL" id="WNDP01000014">
    <property type="protein sequence ID" value="KAF1027104.1"/>
    <property type="molecule type" value="Genomic_DNA"/>
</dbReference>
<accession>A0A833UT52</accession>
<dbReference type="Proteomes" id="UP000490535">
    <property type="component" value="Unassembled WGS sequence"/>
</dbReference>
<reference evidence="3" key="1">
    <citation type="journal article" date="2020" name="MBio">
        <title>Horizontal gene transfer to a defensive symbiont with a reduced genome amongst a multipartite beetle microbiome.</title>
        <authorList>
            <person name="Waterworth S.C."/>
            <person name="Florez L.V."/>
            <person name="Rees E.R."/>
            <person name="Hertweck C."/>
            <person name="Kaltenpoth M."/>
            <person name="Kwan J.C."/>
        </authorList>
    </citation>
    <scope>NUCLEOTIDE SEQUENCE [LARGE SCALE GENOMIC DNA]</scope>
</reference>
<gene>
    <name evidence="2" type="ORF">GAK29_00910</name>
</gene>
<dbReference type="Pfam" id="PF04448">
    <property type="entry name" value="DUF551"/>
    <property type="match status" value="1"/>
</dbReference>